<accession>A0A5S6Q5K7</accession>
<evidence type="ECO:0000256" key="7">
    <source>
        <dbReference type="ARBA" id="ARBA00022918"/>
    </source>
</evidence>
<dbReference type="InterPro" id="IPR057670">
    <property type="entry name" value="SH3_retrovirus"/>
</dbReference>
<dbReference type="SUPFAM" id="SSF53098">
    <property type="entry name" value="Ribonuclease H-like"/>
    <property type="match status" value="1"/>
</dbReference>
<dbReference type="Pfam" id="PF07727">
    <property type="entry name" value="RVT_2"/>
    <property type="match status" value="1"/>
</dbReference>
<dbReference type="Pfam" id="PF25597">
    <property type="entry name" value="SH3_retrovirus"/>
    <property type="match status" value="1"/>
</dbReference>
<evidence type="ECO:0000313" key="12">
    <source>
        <dbReference type="Proteomes" id="UP000046395"/>
    </source>
</evidence>
<keyword evidence="8" id="KW-0548">Nucleotidyltransferase</keyword>
<dbReference type="Pfam" id="PF00665">
    <property type="entry name" value="rve"/>
    <property type="match status" value="1"/>
</dbReference>
<keyword evidence="4" id="KW-0378">Hydrolase</keyword>
<dbReference type="GO" id="GO:0003964">
    <property type="term" value="F:RNA-directed DNA polymerase activity"/>
    <property type="evidence" value="ECO:0007669"/>
    <property type="project" value="UniProtKB-KW"/>
</dbReference>
<feature type="domain" description="Integrase catalytic" evidence="11">
    <location>
        <begin position="1"/>
        <end position="136"/>
    </location>
</feature>
<evidence type="ECO:0000256" key="4">
    <source>
        <dbReference type="ARBA" id="ARBA00022801"/>
    </source>
</evidence>
<evidence type="ECO:0000256" key="5">
    <source>
        <dbReference type="ARBA" id="ARBA00022842"/>
    </source>
</evidence>
<dbReference type="Gene3D" id="3.30.420.10">
    <property type="entry name" value="Ribonuclease H-like superfamily/Ribonuclease H"/>
    <property type="match status" value="1"/>
</dbReference>
<evidence type="ECO:0000313" key="13">
    <source>
        <dbReference type="WBParaSite" id="TMUE_0000002510.1"/>
    </source>
</evidence>
<protein>
    <submittedName>
        <fullName evidence="13">Integrase catalytic domain-containing protein</fullName>
    </submittedName>
</protein>
<dbReference type="GO" id="GO:0003887">
    <property type="term" value="F:DNA-directed DNA polymerase activity"/>
    <property type="evidence" value="ECO:0007669"/>
    <property type="project" value="UniProtKB-KW"/>
</dbReference>
<keyword evidence="6" id="KW-0229">DNA integration</keyword>
<dbReference type="GO" id="GO:0016787">
    <property type="term" value="F:hydrolase activity"/>
    <property type="evidence" value="ECO:0007669"/>
    <property type="project" value="UniProtKB-KW"/>
</dbReference>
<name>A0A5S6Q5K7_TRIMR</name>
<reference evidence="13" key="1">
    <citation type="submission" date="2019-12" db="UniProtKB">
        <authorList>
            <consortium name="WormBaseParasite"/>
        </authorList>
    </citation>
    <scope>IDENTIFICATION</scope>
</reference>
<evidence type="ECO:0000256" key="9">
    <source>
        <dbReference type="ARBA" id="ARBA00023172"/>
    </source>
</evidence>
<keyword evidence="1" id="KW-0540">Nuclease</keyword>
<keyword evidence="3" id="KW-0255">Endonuclease</keyword>
<dbReference type="GO" id="GO:0015074">
    <property type="term" value="P:DNA integration"/>
    <property type="evidence" value="ECO:0007669"/>
    <property type="project" value="UniProtKB-KW"/>
</dbReference>
<dbReference type="GO" id="GO:0004519">
    <property type="term" value="F:endonuclease activity"/>
    <property type="evidence" value="ECO:0007669"/>
    <property type="project" value="UniProtKB-KW"/>
</dbReference>
<dbReference type="InterPro" id="IPR012337">
    <property type="entry name" value="RNaseH-like_sf"/>
</dbReference>
<dbReference type="Proteomes" id="UP000046395">
    <property type="component" value="Unassembled WGS sequence"/>
</dbReference>
<dbReference type="InterPro" id="IPR043502">
    <property type="entry name" value="DNA/RNA_pol_sf"/>
</dbReference>
<keyword evidence="10" id="KW-0511">Multifunctional enzyme</keyword>
<dbReference type="WBParaSite" id="TMUE_0000002510.1">
    <property type="protein sequence ID" value="TMUE_0000002510.1"/>
    <property type="gene ID" value="WBGene00298347"/>
</dbReference>
<dbReference type="GO" id="GO:0006310">
    <property type="term" value="P:DNA recombination"/>
    <property type="evidence" value="ECO:0007669"/>
    <property type="project" value="UniProtKB-KW"/>
</dbReference>
<dbReference type="InterPro" id="IPR001584">
    <property type="entry name" value="Integrase_cat-core"/>
</dbReference>
<dbReference type="InterPro" id="IPR036397">
    <property type="entry name" value="RNaseH_sf"/>
</dbReference>
<keyword evidence="8" id="KW-0808">Transferase</keyword>
<keyword evidence="5" id="KW-0460">Magnesium</keyword>
<dbReference type="GO" id="GO:0003676">
    <property type="term" value="F:nucleic acid binding"/>
    <property type="evidence" value="ECO:0007669"/>
    <property type="project" value="InterPro"/>
</dbReference>
<keyword evidence="12" id="KW-1185">Reference proteome</keyword>
<evidence type="ECO:0000259" key="11">
    <source>
        <dbReference type="PROSITE" id="PS50994"/>
    </source>
</evidence>
<dbReference type="GO" id="GO:0042575">
    <property type="term" value="C:DNA polymerase complex"/>
    <property type="evidence" value="ECO:0007669"/>
    <property type="project" value="UniProtKB-ARBA"/>
</dbReference>
<organism evidence="12 13">
    <name type="scientific">Trichuris muris</name>
    <name type="common">Mouse whipworm</name>
    <dbReference type="NCBI Taxonomy" id="70415"/>
    <lineage>
        <taxon>Eukaryota</taxon>
        <taxon>Metazoa</taxon>
        <taxon>Ecdysozoa</taxon>
        <taxon>Nematoda</taxon>
        <taxon>Enoplea</taxon>
        <taxon>Dorylaimia</taxon>
        <taxon>Trichinellida</taxon>
        <taxon>Trichuridae</taxon>
        <taxon>Trichuris</taxon>
    </lineage>
</organism>
<dbReference type="InterPro" id="IPR013103">
    <property type="entry name" value="RVT_2"/>
</dbReference>
<dbReference type="PANTHER" id="PTHR42648">
    <property type="entry name" value="TRANSPOSASE, PUTATIVE-RELATED"/>
    <property type="match status" value="1"/>
</dbReference>
<evidence type="ECO:0000256" key="10">
    <source>
        <dbReference type="ARBA" id="ARBA00023268"/>
    </source>
</evidence>
<dbReference type="InterPro" id="IPR039537">
    <property type="entry name" value="Retrotran_Ty1/copia-like"/>
</dbReference>
<evidence type="ECO:0000256" key="1">
    <source>
        <dbReference type="ARBA" id="ARBA00022722"/>
    </source>
</evidence>
<evidence type="ECO:0000256" key="2">
    <source>
        <dbReference type="ARBA" id="ARBA00022723"/>
    </source>
</evidence>
<evidence type="ECO:0000256" key="8">
    <source>
        <dbReference type="ARBA" id="ARBA00022932"/>
    </source>
</evidence>
<proteinExistence type="predicted"/>
<keyword evidence="2" id="KW-0479">Metal-binding</keyword>
<dbReference type="STRING" id="70415.A0A5S6Q5K7"/>
<keyword evidence="8" id="KW-0239">DNA-directed DNA polymerase</keyword>
<dbReference type="SUPFAM" id="SSF56672">
    <property type="entry name" value="DNA/RNA polymerases"/>
    <property type="match status" value="1"/>
</dbReference>
<evidence type="ECO:0000256" key="6">
    <source>
        <dbReference type="ARBA" id="ARBA00022908"/>
    </source>
</evidence>
<evidence type="ECO:0000256" key="3">
    <source>
        <dbReference type="ARBA" id="ARBA00022759"/>
    </source>
</evidence>
<keyword evidence="9" id="KW-0233">DNA recombination</keyword>
<keyword evidence="7" id="KW-0695">RNA-directed DNA polymerase</keyword>
<dbReference type="PANTHER" id="PTHR42648:SF11">
    <property type="entry name" value="TRANSPOSON TY4-P GAG-POL POLYPROTEIN"/>
    <property type="match status" value="1"/>
</dbReference>
<dbReference type="PROSITE" id="PS50994">
    <property type="entry name" value="INTEGRASE"/>
    <property type="match status" value="1"/>
</dbReference>
<dbReference type="AlphaFoldDB" id="A0A5S6Q5K7"/>
<sequence>MIDDHSRYTVVKLLKHKSQVTSAIKEIITEWTTEFGQRPKVLRTDNGTEYVNDQLTNFLKQQGIKHQTTVAHTPQQNGVAERKNRSLQEMAKCMLLDSNLPNRFWGEAMITAAYLQNRLPSRSIEKTPMELWNGKRPDVSHIRIFGSKCFTYIPKRLRQKWDDKVEEGVLIGYSDTTKGYKVLDINSNKVRVSRTVKIIEPAPKTKLEVSYLPVAEGEHSDDEDEHDSSHDTPVITPQKIVEAPSQEVIPERQLRVSQRVTKGKIPKRFCSDEQCLNVQQVPISMEDVLRLPTNERQKWIQAAAQEMKTMEKLQVWKLVDLPPDKKAITVKWIFRIKANPENYLDTYKARLVARGFSQFHMQDYDETFAPVVRHDTVRTLLTVATTNNLHVRHLDVESAYLNSILKEEIYIIQPPGFEIQGQEDKVYRLYKSLYGLKQSARTWNKMATDALSKLNFQQGKADQCLFTRLEKNGHRTYVLLYVDDLLVAADTAQITEKVGMQLNKFFHTKDLGDVKNYLGIQLERASDGSFLLHQRNKIELMLEQHGLLDCKTAATPMETDFLSTNEQSRICGRVTCMPRRYAIATAH</sequence>
<dbReference type="GO" id="GO:0046872">
    <property type="term" value="F:metal ion binding"/>
    <property type="evidence" value="ECO:0007669"/>
    <property type="project" value="UniProtKB-KW"/>
</dbReference>